<reference evidence="1 2" key="1">
    <citation type="submission" date="2019-04" db="EMBL/GenBank/DDBJ databases">
        <title>A novel phosphate-accumulating bacterium identified in bioreactor for phosphate removal from wastewater.</title>
        <authorList>
            <person name="Kotlyarov R.Y."/>
            <person name="Beletsky A.V."/>
            <person name="Kallistova A.Y."/>
            <person name="Dorofeev A.G."/>
            <person name="Nikolaev Y.Y."/>
            <person name="Pimenov N.V."/>
            <person name="Ravin N.V."/>
            <person name="Mardanov A.V."/>
        </authorList>
    </citation>
    <scope>NUCLEOTIDE SEQUENCE [LARGE SCALE GENOMIC DNA]</scope>
    <source>
        <strain evidence="1 2">Bin19</strain>
    </source>
</reference>
<gene>
    <name evidence="1" type="ORF">ACCUM_3878</name>
</gene>
<evidence type="ECO:0000313" key="1">
    <source>
        <dbReference type="EMBL" id="TMQ76838.1"/>
    </source>
</evidence>
<evidence type="ECO:0000313" key="2">
    <source>
        <dbReference type="Proteomes" id="UP000306324"/>
    </source>
</evidence>
<dbReference type="Proteomes" id="UP000306324">
    <property type="component" value="Unassembled WGS sequence"/>
</dbReference>
<dbReference type="EMBL" id="SWAD01000039">
    <property type="protein sequence ID" value="TMQ76838.1"/>
    <property type="molecule type" value="Genomic_DNA"/>
</dbReference>
<name>A0A5S4EN50_9PROT</name>
<organism evidence="1 2">
    <name type="scientific">Candidatus Accumulibacter phosphatis</name>
    <dbReference type="NCBI Taxonomy" id="327160"/>
    <lineage>
        <taxon>Bacteria</taxon>
        <taxon>Pseudomonadati</taxon>
        <taxon>Pseudomonadota</taxon>
        <taxon>Betaproteobacteria</taxon>
        <taxon>Candidatus Accumulibacter</taxon>
    </lineage>
</organism>
<comment type="caution">
    <text evidence="1">The sequence shown here is derived from an EMBL/GenBank/DDBJ whole genome shotgun (WGS) entry which is preliminary data.</text>
</comment>
<sequence length="42" mass="4781">MIGVARAFTIPRKIESKNHALLARSHQINGLVLVSEKRKRKL</sequence>
<protein>
    <submittedName>
        <fullName evidence="1">Uncharacterized protein</fullName>
    </submittedName>
</protein>
<dbReference type="AlphaFoldDB" id="A0A5S4EN50"/>
<keyword evidence="2" id="KW-1185">Reference proteome</keyword>
<proteinExistence type="predicted"/>
<accession>A0A5S4EN50</accession>